<organism evidence="2 3">
    <name type="scientific">Salegentibacter holothuriorum</name>
    <dbReference type="NCBI Taxonomy" id="241145"/>
    <lineage>
        <taxon>Bacteria</taxon>
        <taxon>Pseudomonadati</taxon>
        <taxon>Bacteroidota</taxon>
        <taxon>Flavobacteriia</taxon>
        <taxon>Flavobacteriales</taxon>
        <taxon>Flavobacteriaceae</taxon>
        <taxon>Salegentibacter</taxon>
    </lineage>
</organism>
<name>A0A1T5CRT8_9FLAO</name>
<dbReference type="Proteomes" id="UP000190230">
    <property type="component" value="Unassembled WGS sequence"/>
</dbReference>
<dbReference type="EMBL" id="FUYY01000003">
    <property type="protein sequence ID" value="SKB62076.1"/>
    <property type="molecule type" value="Genomic_DNA"/>
</dbReference>
<feature type="transmembrane region" description="Helical" evidence="1">
    <location>
        <begin position="169"/>
        <end position="187"/>
    </location>
</feature>
<feature type="transmembrane region" description="Helical" evidence="1">
    <location>
        <begin position="47"/>
        <end position="65"/>
    </location>
</feature>
<feature type="transmembrane region" description="Helical" evidence="1">
    <location>
        <begin position="326"/>
        <end position="346"/>
    </location>
</feature>
<feature type="transmembrane region" description="Helical" evidence="1">
    <location>
        <begin position="215"/>
        <end position="231"/>
    </location>
</feature>
<feature type="transmembrane region" description="Helical" evidence="1">
    <location>
        <begin position="21"/>
        <end position="41"/>
    </location>
</feature>
<feature type="transmembrane region" description="Helical" evidence="1">
    <location>
        <begin position="238"/>
        <end position="259"/>
    </location>
</feature>
<feature type="transmembrane region" description="Helical" evidence="1">
    <location>
        <begin position="102"/>
        <end position="124"/>
    </location>
</feature>
<feature type="transmembrane region" description="Helical" evidence="1">
    <location>
        <begin position="194"/>
        <end position="209"/>
    </location>
</feature>
<reference evidence="3" key="1">
    <citation type="submission" date="2017-02" db="EMBL/GenBank/DDBJ databases">
        <authorList>
            <person name="Varghese N."/>
            <person name="Submissions S."/>
        </authorList>
    </citation>
    <scope>NUCLEOTIDE SEQUENCE [LARGE SCALE GENOMIC DNA]</scope>
    <source>
        <strain evidence="3">DSM 23405</strain>
    </source>
</reference>
<evidence type="ECO:0008006" key="4">
    <source>
        <dbReference type="Google" id="ProtNLM"/>
    </source>
</evidence>
<keyword evidence="1" id="KW-1133">Transmembrane helix</keyword>
<keyword evidence="1" id="KW-0472">Membrane</keyword>
<protein>
    <recommendedName>
        <fullName evidence="4">O-antigen ligase like membrane protein</fullName>
    </recommendedName>
</protein>
<evidence type="ECO:0000256" key="1">
    <source>
        <dbReference type="SAM" id="Phobius"/>
    </source>
</evidence>
<feature type="transmembrane region" description="Helical" evidence="1">
    <location>
        <begin position="72"/>
        <end position="90"/>
    </location>
</feature>
<dbReference type="STRING" id="241145.SAMN05660776_2160"/>
<gene>
    <name evidence="2" type="ORF">SAMN05660776_2160</name>
</gene>
<sequence>MEKILKPFLQTTYRERELVNLMWIGFLLYILSYTLSTTTYVNYVICQFIQIVGLVLFIPLFFNLIKFRLVNTYLQVFFSLYIIWIIFIVIRDFPSNFDQLKFMLFDAWFGGILYLSPLFILLPLKLFYLKKLFQTIFLLAIAYLIYDVFFLKDLLSQGASLTSLNIVEYFSKTLAVPAFFLLMVYTYHSNRKKFFLIIILLVTIFFALVRARRGLLFMCGLTAVFSYLLFLSQTRNKFFLVLLTIICGGILFIFGLEFFSYQKHSIFDHITDRGLEDTRSTVEICFFQDLSFKDWIIGKGMLGEYFCPGIDQDDVTGYRSTIETDYLQIILKGGLMSLSLFLLITIPAIFKGLFYSTNLLSKAAALWIIWILLNMYPSTIHTFTMPYILLWISVGICYSKNIRNIPNETLISYFKEEANSDLKQPTVNL</sequence>
<proteinExistence type="predicted"/>
<feature type="transmembrane region" description="Helical" evidence="1">
    <location>
        <begin position="131"/>
        <end position="149"/>
    </location>
</feature>
<keyword evidence="3" id="KW-1185">Reference proteome</keyword>
<keyword evidence="1" id="KW-0812">Transmembrane</keyword>
<evidence type="ECO:0000313" key="2">
    <source>
        <dbReference type="EMBL" id="SKB62076.1"/>
    </source>
</evidence>
<accession>A0A1T5CRT8</accession>
<dbReference type="AlphaFoldDB" id="A0A1T5CRT8"/>
<evidence type="ECO:0000313" key="3">
    <source>
        <dbReference type="Proteomes" id="UP000190230"/>
    </source>
</evidence>